<evidence type="ECO:0000256" key="6">
    <source>
        <dbReference type="ARBA" id="ARBA00034482"/>
    </source>
</evidence>
<evidence type="ECO:0000256" key="4">
    <source>
        <dbReference type="ARBA" id="ARBA00022490"/>
    </source>
</evidence>
<dbReference type="PANTHER" id="PTHR31220">
    <property type="entry name" value="HYCCIN RELATED"/>
    <property type="match status" value="1"/>
</dbReference>
<gene>
    <name evidence="7" type="ORF">MEDL_53414</name>
</gene>
<dbReference type="InterPro" id="IPR018619">
    <property type="entry name" value="Hyccin"/>
</dbReference>
<evidence type="ECO:0000256" key="5">
    <source>
        <dbReference type="ARBA" id="ARBA00023136"/>
    </source>
</evidence>
<dbReference type="Pfam" id="PF09790">
    <property type="entry name" value="Hyccin"/>
    <property type="match status" value="2"/>
</dbReference>
<keyword evidence="4" id="KW-0963">Cytoplasm</keyword>
<evidence type="ECO:0000313" key="8">
    <source>
        <dbReference type="Proteomes" id="UP000683360"/>
    </source>
</evidence>
<dbReference type="GO" id="GO:0072659">
    <property type="term" value="P:protein localization to plasma membrane"/>
    <property type="evidence" value="ECO:0007669"/>
    <property type="project" value="TreeGrafter"/>
</dbReference>
<keyword evidence="3" id="KW-1003">Cell membrane</keyword>
<accession>A0A8S3U5U8</accession>
<reference evidence="7" key="1">
    <citation type="submission" date="2021-03" db="EMBL/GenBank/DDBJ databases">
        <authorList>
            <person name="Bekaert M."/>
        </authorList>
    </citation>
    <scope>NUCLEOTIDE SEQUENCE</scope>
</reference>
<sequence length="294" mass="32674">MVKGKFIQTLQWVYLSSLGVNGKGEFIPTLQWVYLSSLSVNGKKSCGGVEALLLAAYNLDIVSSDGKPKIKTFRIPSFGQPSVYHEPSALSSLSLSESALSIYLIYCSLQLSAVYPCQKVLYLYIYYIVAFSSQQFIPPSALSSLSLSESALSRYDHTEPEIWRSGPYPQYEAINGQNRQSILSYLLQCYNSCISDLSELSHQMYCKACSRLATTGFDDLSDISCTVKPSASFHLQDSPPPQSKRKSHVGELLPRIAISPTLMTEMVSGLYYIMFNSDKYLATRAILDIHNRAS</sequence>
<dbReference type="AlphaFoldDB" id="A0A8S3U5U8"/>
<keyword evidence="5" id="KW-0472">Membrane</keyword>
<keyword evidence="8" id="KW-1185">Reference proteome</keyword>
<dbReference type="GO" id="GO:0005886">
    <property type="term" value="C:plasma membrane"/>
    <property type="evidence" value="ECO:0007669"/>
    <property type="project" value="UniProtKB-SubCell"/>
</dbReference>
<name>A0A8S3U5U8_MYTED</name>
<dbReference type="Proteomes" id="UP000683360">
    <property type="component" value="Unassembled WGS sequence"/>
</dbReference>
<evidence type="ECO:0000256" key="3">
    <source>
        <dbReference type="ARBA" id="ARBA00022475"/>
    </source>
</evidence>
<dbReference type="GO" id="GO:0046854">
    <property type="term" value="P:phosphatidylinositol phosphate biosynthetic process"/>
    <property type="evidence" value="ECO:0007669"/>
    <property type="project" value="TreeGrafter"/>
</dbReference>
<comment type="similarity">
    <text evidence="6">Belongs to the Hyccin family.</text>
</comment>
<protein>
    <submittedName>
        <fullName evidence="7">FAM126</fullName>
    </submittedName>
</protein>
<evidence type="ECO:0000256" key="2">
    <source>
        <dbReference type="ARBA" id="ARBA00004514"/>
    </source>
</evidence>
<comment type="subcellular location">
    <subcellularLocation>
        <location evidence="1">Cell membrane</location>
    </subcellularLocation>
    <subcellularLocation>
        <location evidence="2">Cytoplasm</location>
        <location evidence="2">Cytosol</location>
    </subcellularLocation>
</comment>
<dbReference type="OrthoDB" id="18937at2759"/>
<dbReference type="EMBL" id="CAJPWZ010002580">
    <property type="protein sequence ID" value="CAG2241224.1"/>
    <property type="molecule type" value="Genomic_DNA"/>
</dbReference>
<evidence type="ECO:0000313" key="7">
    <source>
        <dbReference type="EMBL" id="CAG2241224.1"/>
    </source>
</evidence>
<dbReference type="GO" id="GO:0005829">
    <property type="term" value="C:cytosol"/>
    <property type="evidence" value="ECO:0007669"/>
    <property type="project" value="UniProtKB-SubCell"/>
</dbReference>
<comment type="caution">
    <text evidence="7">The sequence shown here is derived from an EMBL/GenBank/DDBJ whole genome shotgun (WGS) entry which is preliminary data.</text>
</comment>
<dbReference type="PANTHER" id="PTHR31220:SF1">
    <property type="entry name" value="GH21176P"/>
    <property type="match status" value="1"/>
</dbReference>
<organism evidence="7 8">
    <name type="scientific">Mytilus edulis</name>
    <name type="common">Blue mussel</name>
    <dbReference type="NCBI Taxonomy" id="6550"/>
    <lineage>
        <taxon>Eukaryota</taxon>
        <taxon>Metazoa</taxon>
        <taxon>Spiralia</taxon>
        <taxon>Lophotrochozoa</taxon>
        <taxon>Mollusca</taxon>
        <taxon>Bivalvia</taxon>
        <taxon>Autobranchia</taxon>
        <taxon>Pteriomorphia</taxon>
        <taxon>Mytilida</taxon>
        <taxon>Mytiloidea</taxon>
        <taxon>Mytilidae</taxon>
        <taxon>Mytilinae</taxon>
        <taxon>Mytilus</taxon>
    </lineage>
</organism>
<proteinExistence type="inferred from homology"/>
<evidence type="ECO:0000256" key="1">
    <source>
        <dbReference type="ARBA" id="ARBA00004236"/>
    </source>
</evidence>